<comment type="caution">
    <text evidence="10">The sequence shown here is derived from an EMBL/GenBank/DDBJ whole genome shotgun (WGS) entry which is preliminary data.</text>
</comment>
<evidence type="ECO:0000259" key="9">
    <source>
        <dbReference type="PROSITE" id="PS51387"/>
    </source>
</evidence>
<evidence type="ECO:0000256" key="5">
    <source>
        <dbReference type="PIRSR" id="PIRSR625650-1"/>
    </source>
</evidence>
<evidence type="ECO:0000256" key="8">
    <source>
        <dbReference type="PIRSR" id="PIRSR625650-4"/>
    </source>
</evidence>
<dbReference type="InterPro" id="IPR004113">
    <property type="entry name" value="FAD-bd_oxidored_4_C"/>
</dbReference>
<feature type="binding site" evidence="7">
    <location>
        <begin position="125"/>
        <end position="131"/>
    </location>
    <ligand>
        <name>FAD</name>
        <dbReference type="ChEBI" id="CHEBI:57692"/>
    </ligand>
</feature>
<dbReference type="Pfam" id="PF02913">
    <property type="entry name" value="FAD-oxidase_C"/>
    <property type="match status" value="1"/>
</dbReference>
<dbReference type="AlphaFoldDB" id="A0A9X1QTH7"/>
<dbReference type="InterPro" id="IPR016166">
    <property type="entry name" value="FAD-bd_PCMH"/>
</dbReference>
<dbReference type="InterPro" id="IPR016171">
    <property type="entry name" value="Vanillyl_alc_oxidase_C-sub2"/>
</dbReference>
<dbReference type="Gene3D" id="3.30.465.10">
    <property type="match status" value="1"/>
</dbReference>
<proteinExistence type="inferred from homology"/>
<dbReference type="Gene3D" id="3.30.300.330">
    <property type="match status" value="1"/>
</dbReference>
<keyword evidence="2" id="KW-0285">Flavoprotein</keyword>
<dbReference type="EMBL" id="JAKGSI010000005">
    <property type="protein sequence ID" value="MCF4007538.1"/>
    <property type="molecule type" value="Genomic_DNA"/>
</dbReference>
<feature type="binding site" evidence="7">
    <location>
        <begin position="207"/>
        <end position="210"/>
    </location>
    <ligand>
        <name>FAD</name>
        <dbReference type="ChEBI" id="CHEBI:57692"/>
    </ligand>
</feature>
<dbReference type="Gene3D" id="3.30.70.3450">
    <property type="match status" value="1"/>
</dbReference>
<evidence type="ECO:0000256" key="2">
    <source>
        <dbReference type="ARBA" id="ARBA00022630"/>
    </source>
</evidence>
<evidence type="ECO:0000313" key="11">
    <source>
        <dbReference type="Proteomes" id="UP001139336"/>
    </source>
</evidence>
<feature type="binding site" evidence="6">
    <location>
        <position position="388"/>
    </location>
    <ligand>
        <name>substrate</name>
    </ligand>
</feature>
<dbReference type="Proteomes" id="UP001139336">
    <property type="component" value="Unassembled WGS sequence"/>
</dbReference>
<dbReference type="PANTHER" id="PTHR46568">
    <property type="entry name" value="ALKYLDIHYDROXYACETONEPHOSPHATE SYNTHASE, PEROXISOMAL"/>
    <property type="match status" value="1"/>
</dbReference>
<comment type="cofactor">
    <cofactor evidence="7">
        <name>FAD</name>
        <dbReference type="ChEBI" id="CHEBI:57692"/>
    </cofactor>
</comment>
<dbReference type="SUPFAM" id="SSF55103">
    <property type="entry name" value="FAD-linked oxidases, C-terminal domain"/>
    <property type="match status" value="1"/>
</dbReference>
<dbReference type="InterPro" id="IPR025650">
    <property type="entry name" value="Alkyl-DHAP_Synthase"/>
</dbReference>
<dbReference type="InterPro" id="IPR016164">
    <property type="entry name" value="FAD-linked_Oxase-like_C"/>
</dbReference>
<organism evidence="10 11">
    <name type="scientific">Corynebacterium uropygiale</name>
    <dbReference type="NCBI Taxonomy" id="1775911"/>
    <lineage>
        <taxon>Bacteria</taxon>
        <taxon>Bacillati</taxon>
        <taxon>Actinomycetota</taxon>
        <taxon>Actinomycetes</taxon>
        <taxon>Mycobacteriales</taxon>
        <taxon>Corynebacteriaceae</taxon>
        <taxon>Corynebacterium</taxon>
    </lineage>
</organism>
<sequence length="528" mass="57506">MTATLWGTPEEKKELSPSIQKMLKKLLNASSDNVQHPAENEIKIAESRLEEDDLNALRSIVGAEYVSTEPLQRLRRARGKSYPDLMDMRSGKTLDAPDAVVAPDTEKEVLEILRHCSERKIAVVPFGGGTSVVGGVNPVRENFRALITVDLTRFDKLEDVDTVSLEATLGAGLSGPHAEMLLEKHGLQIGHYPQSFPYACIGGYAATRSSGQSSAGYGRFDEMVRSFTIVTPQGIIHVGHNAPKSAAGPDLRGLFLGSEGTFGIITRVRLRVHRIPEVKRYEAFSFKDFEAGANAVRQVVQTGTGPTVIRLSDEMESSVNLTSTDSIGESDADQRGCLCLTMYEGTDDHTRSRHEETRKLLLSLGGKSLGEGPVRQWEKGRFGAPVLRDGLLDNGAVCETLETATDWSNVPRLKKAVTQTIGDHLAKTGTPVLIMCHVSHVYKGGCSLYFTIIAGQDSKDPETQWWNTKKAVCQAIVDNGGTVSHHHAVGHDHRDYLPEEIGETNISVLCAVKNHLDPAGILNPGKLI</sequence>
<dbReference type="GO" id="GO:0016491">
    <property type="term" value="F:oxidoreductase activity"/>
    <property type="evidence" value="ECO:0007669"/>
    <property type="project" value="UniProtKB-KW"/>
</dbReference>
<keyword evidence="4" id="KW-0560">Oxidoreductase</keyword>
<evidence type="ECO:0000256" key="6">
    <source>
        <dbReference type="PIRSR" id="PIRSR625650-2"/>
    </source>
</evidence>
<dbReference type="GO" id="GO:0008609">
    <property type="term" value="F:alkylglycerone-phosphate synthase activity"/>
    <property type="evidence" value="ECO:0007669"/>
    <property type="project" value="InterPro"/>
</dbReference>
<feature type="site" description="Important for enzyme activity" evidence="8">
    <location>
        <position position="310"/>
    </location>
</feature>
<feature type="domain" description="FAD-binding PCMH-type" evidence="9">
    <location>
        <begin position="93"/>
        <end position="275"/>
    </location>
</feature>
<dbReference type="Pfam" id="PF01565">
    <property type="entry name" value="FAD_binding_4"/>
    <property type="match status" value="1"/>
</dbReference>
<reference evidence="10" key="1">
    <citation type="submission" date="2022-01" db="EMBL/GenBank/DDBJ databases">
        <title>Corynebacterium sp. nov isolated from isolated from the feces of the greater white-fronted geese (Anser albifrons) at Poyang Lake, PR China.</title>
        <authorList>
            <person name="Liu Q."/>
        </authorList>
    </citation>
    <scope>NUCLEOTIDE SEQUENCE</scope>
    <source>
        <strain evidence="10">JCM 32435</strain>
    </source>
</reference>
<comment type="similarity">
    <text evidence="1">Belongs to the FAD-binding oxidoreductase/transferase type 4 family.</text>
</comment>
<keyword evidence="3 7" id="KW-0274">FAD</keyword>
<dbReference type="Gene3D" id="1.10.45.10">
    <property type="entry name" value="Vanillyl-alcohol Oxidase, Chain A, domain 4"/>
    <property type="match status" value="1"/>
</dbReference>
<name>A0A9X1QTH7_9CORY</name>
<dbReference type="GO" id="GO:0071949">
    <property type="term" value="F:FAD binding"/>
    <property type="evidence" value="ECO:0007669"/>
    <property type="project" value="InterPro"/>
</dbReference>
<keyword evidence="11" id="KW-1185">Reference proteome</keyword>
<evidence type="ECO:0000256" key="1">
    <source>
        <dbReference type="ARBA" id="ARBA00008000"/>
    </source>
</evidence>
<dbReference type="PROSITE" id="PS51387">
    <property type="entry name" value="FAD_PCMH"/>
    <property type="match status" value="1"/>
</dbReference>
<dbReference type="PANTHER" id="PTHR46568:SF1">
    <property type="entry name" value="ALKYLDIHYDROXYACETONEPHOSPHATE SYNTHASE, PEROXISOMAL"/>
    <property type="match status" value="1"/>
</dbReference>
<evidence type="ECO:0000313" key="10">
    <source>
        <dbReference type="EMBL" id="MCF4007538.1"/>
    </source>
</evidence>
<feature type="binding site" evidence="7">
    <location>
        <begin position="259"/>
        <end position="265"/>
    </location>
    <ligand>
        <name>FAD</name>
        <dbReference type="ChEBI" id="CHEBI:57692"/>
    </ligand>
</feature>
<evidence type="ECO:0000256" key="4">
    <source>
        <dbReference type="ARBA" id="ARBA00023002"/>
    </source>
</evidence>
<protein>
    <submittedName>
        <fullName evidence="10">FAD-binding oxidoreductase</fullName>
    </submittedName>
</protein>
<dbReference type="GO" id="GO:0008610">
    <property type="term" value="P:lipid biosynthetic process"/>
    <property type="evidence" value="ECO:0007669"/>
    <property type="project" value="InterPro"/>
</dbReference>
<dbReference type="SUPFAM" id="SSF56176">
    <property type="entry name" value="FAD-binding/transporter-associated domain-like"/>
    <property type="match status" value="1"/>
</dbReference>
<evidence type="ECO:0000256" key="3">
    <source>
        <dbReference type="ARBA" id="ARBA00022827"/>
    </source>
</evidence>
<evidence type="ECO:0000256" key="7">
    <source>
        <dbReference type="PIRSR" id="PIRSR625650-3"/>
    </source>
</evidence>
<gene>
    <name evidence="10" type="ORF">L1O03_10215</name>
</gene>
<dbReference type="InterPro" id="IPR036318">
    <property type="entry name" value="FAD-bd_PCMH-like_sf"/>
</dbReference>
<dbReference type="RefSeq" id="WP_236119669.1">
    <property type="nucleotide sequence ID" value="NZ_JAKGSI010000005.1"/>
</dbReference>
<dbReference type="InterPro" id="IPR006094">
    <property type="entry name" value="Oxid_FAD_bind_N"/>
</dbReference>
<dbReference type="InterPro" id="IPR016169">
    <property type="entry name" value="FAD-bd_PCMH_sub2"/>
</dbReference>
<dbReference type="Gene3D" id="3.30.43.10">
    <property type="entry name" value="Uridine Diphospho-n-acetylenolpyruvylglucosamine Reductase, domain 2"/>
    <property type="match status" value="1"/>
</dbReference>
<feature type="active site" description="Proton donor/acceptor" evidence="5">
    <location>
        <position position="449"/>
    </location>
</feature>
<dbReference type="InterPro" id="IPR016167">
    <property type="entry name" value="FAD-bd_PCMH_sub1"/>
</dbReference>
<accession>A0A9X1QTH7</accession>